<evidence type="ECO:0000259" key="8">
    <source>
        <dbReference type="Pfam" id="PF16355"/>
    </source>
</evidence>
<dbReference type="PANTHER" id="PTHR42732:SF1">
    <property type="entry name" value="BETA-MANNOSIDASE"/>
    <property type="match status" value="1"/>
</dbReference>
<accession>A0AAP2D962</accession>
<dbReference type="Pfam" id="PF18565">
    <property type="entry name" value="Glyco_hydro2_C5"/>
    <property type="match status" value="1"/>
</dbReference>
<keyword evidence="2" id="KW-0378">Hydrolase</keyword>
<dbReference type="InterPro" id="IPR023232">
    <property type="entry name" value="Glyco_hydro_2_AS"/>
</dbReference>
<evidence type="ECO:0000256" key="3">
    <source>
        <dbReference type="ARBA" id="ARBA00023295"/>
    </source>
</evidence>
<keyword evidence="11" id="KW-1185">Reference proteome</keyword>
<dbReference type="PANTHER" id="PTHR42732">
    <property type="entry name" value="BETA-GALACTOSIDASE"/>
    <property type="match status" value="1"/>
</dbReference>
<dbReference type="SUPFAM" id="SSF51445">
    <property type="entry name" value="(Trans)glycosidases"/>
    <property type="match status" value="1"/>
</dbReference>
<dbReference type="InterPro" id="IPR051913">
    <property type="entry name" value="GH2_Domain-Containing"/>
</dbReference>
<dbReference type="PRINTS" id="PR00132">
    <property type="entry name" value="GLHYDRLASE2"/>
</dbReference>
<dbReference type="AlphaFoldDB" id="A0AAP2D962"/>
<dbReference type="InterPro" id="IPR008979">
    <property type="entry name" value="Galactose-bd-like_sf"/>
</dbReference>
<comment type="similarity">
    <text evidence="1">Belongs to the glycosyl hydrolase 2 family.</text>
</comment>
<dbReference type="Gene3D" id="2.60.40.10">
    <property type="entry name" value="Immunoglobulins"/>
    <property type="match status" value="3"/>
</dbReference>
<name>A0AAP2D962_9BACT</name>
<comment type="caution">
    <text evidence="10">The sequence shown here is derived from an EMBL/GenBank/DDBJ whole genome shotgun (WGS) entry which is preliminary data.</text>
</comment>
<dbReference type="GO" id="GO:0004553">
    <property type="term" value="F:hydrolase activity, hydrolyzing O-glycosyl compounds"/>
    <property type="evidence" value="ECO:0007669"/>
    <property type="project" value="InterPro"/>
</dbReference>
<dbReference type="Pfam" id="PF16355">
    <property type="entry name" value="DUF4982"/>
    <property type="match status" value="1"/>
</dbReference>
<evidence type="ECO:0000259" key="5">
    <source>
        <dbReference type="Pfam" id="PF00703"/>
    </source>
</evidence>
<dbReference type="Proteomes" id="UP001319180">
    <property type="component" value="Unassembled WGS sequence"/>
</dbReference>
<dbReference type="InterPro" id="IPR040605">
    <property type="entry name" value="Glyco_hydro2_dom5"/>
</dbReference>
<dbReference type="Pfam" id="PF02836">
    <property type="entry name" value="Glyco_hydro_2_C"/>
    <property type="match status" value="1"/>
</dbReference>
<feature type="domain" description="Glycoside hydrolase family 2 catalytic" evidence="6">
    <location>
        <begin position="332"/>
        <end position="517"/>
    </location>
</feature>
<keyword evidence="3" id="KW-0326">Glycosidase</keyword>
<dbReference type="InterPro" id="IPR006101">
    <property type="entry name" value="Glyco_hydro_2"/>
</dbReference>
<dbReference type="InterPro" id="IPR006103">
    <property type="entry name" value="Glyco_hydro_2_cat"/>
</dbReference>
<feature type="domain" description="Glycosyl hydrolases family 2 sugar binding" evidence="7">
    <location>
        <begin position="112"/>
        <end position="204"/>
    </location>
</feature>
<gene>
    <name evidence="10" type="ORF">KK078_13905</name>
</gene>
<dbReference type="Pfam" id="PF00703">
    <property type="entry name" value="Glyco_hydro_2"/>
    <property type="match status" value="1"/>
</dbReference>
<dbReference type="SUPFAM" id="SSF49785">
    <property type="entry name" value="Galactose-binding domain-like"/>
    <property type="match status" value="1"/>
</dbReference>
<feature type="signal peptide" evidence="4">
    <location>
        <begin position="1"/>
        <end position="20"/>
    </location>
</feature>
<evidence type="ECO:0000313" key="11">
    <source>
        <dbReference type="Proteomes" id="UP001319180"/>
    </source>
</evidence>
<dbReference type="PROSITE" id="PS00608">
    <property type="entry name" value="GLYCOSYL_HYDROL_F2_2"/>
    <property type="match status" value="1"/>
</dbReference>
<sequence>MKRTALLILAAVTFAASLPAQTPRKHALLDEGWKFHLGHAADASTDFNFTIANLFSKTGKATGTAIDPTFDDQSWTSITLPHDWAVALPFENSDNADVLGHGYKPVGGLYPRNSIGWYRKAFTIVPADSGKRFSVQFDGVFRDCQVWMNGFYLGRNESGYVGFEYDITDYIRFTQENVLVVRVDASQYEGWFYEGAGIYRHVWLNESESVHIPSGGVFFHSKVTGGEATVSVHTTVVNDGLKDEWVSVQTYITDRNGKVITKSEEEGSSFVPAQAGIRSHVELTLKNAHLWSLEDPYLYKVVNVVRQNGRVIDQDRQRLGVRTVVIDAATGLSLNGKRIKIQGVNCHQDHAGVGLAQPDYLHYYRIRRLQELGVNAYRTSHHAPTPELLDACDSLGMLVLDEARLLSSSREYQDQFRRLIERDRNHPSVFLWSIGNEEGYAQTNSIGKRIALSMLALQRQYDSTRTSTYAADLGNVFTGVNEVIPIRGFNYREKHVVAYHRDHPGQPIVGTEMGSTVTTRGIYAIDSVKGYLPDQDITAPWWASTAEAWWPLAAENDWFMGGFVWTGFDYRGEPTPFQWPNISSHFGIMDVCGFPKNIYYYYQSWWTNKDVLHISPHWNWKGREGRNIDVWVNSNADQVELFLNGKSLGKKAMVRNRHLQWSVPYRAGTLAAVATKQGRTFRTQVQTTDAPYALELSTERTTVLADGRDAAVVDVLVKDKRGREVPDAGNLVRFSVQGDARVIGVGNGDPSSHEPDQCAPGAWQRSLFNGKCQVIIQTGKTVGAIRLEATGEGLRPAAVTIQATAEK</sequence>
<dbReference type="EMBL" id="JAHESC010000018">
    <property type="protein sequence ID" value="MBT1687661.1"/>
    <property type="molecule type" value="Genomic_DNA"/>
</dbReference>
<organism evidence="10 11">
    <name type="scientific">Dawidia soli</name>
    <dbReference type="NCBI Taxonomy" id="2782352"/>
    <lineage>
        <taxon>Bacteria</taxon>
        <taxon>Pseudomonadati</taxon>
        <taxon>Bacteroidota</taxon>
        <taxon>Cytophagia</taxon>
        <taxon>Cytophagales</taxon>
        <taxon>Chryseotaleaceae</taxon>
        <taxon>Dawidia</taxon>
    </lineage>
</organism>
<dbReference type="NCBIfam" id="NF041462">
    <property type="entry name" value="GalA"/>
    <property type="match status" value="1"/>
</dbReference>
<evidence type="ECO:0000259" key="7">
    <source>
        <dbReference type="Pfam" id="PF02837"/>
    </source>
</evidence>
<feature type="domain" description="DUF4982" evidence="8">
    <location>
        <begin position="625"/>
        <end position="679"/>
    </location>
</feature>
<dbReference type="InterPro" id="IPR032311">
    <property type="entry name" value="DUF4982"/>
</dbReference>
<dbReference type="InterPro" id="IPR036156">
    <property type="entry name" value="Beta-gal/glucu_dom_sf"/>
</dbReference>
<evidence type="ECO:0000259" key="6">
    <source>
        <dbReference type="Pfam" id="PF02836"/>
    </source>
</evidence>
<dbReference type="RefSeq" id="WP_254090889.1">
    <property type="nucleotide sequence ID" value="NZ_JAHESC010000018.1"/>
</dbReference>
<evidence type="ECO:0000256" key="1">
    <source>
        <dbReference type="ARBA" id="ARBA00007401"/>
    </source>
</evidence>
<proteinExistence type="inferred from homology"/>
<evidence type="ECO:0000256" key="2">
    <source>
        <dbReference type="ARBA" id="ARBA00022801"/>
    </source>
</evidence>
<dbReference type="Gene3D" id="2.60.120.260">
    <property type="entry name" value="Galactose-binding domain-like"/>
    <property type="match status" value="1"/>
</dbReference>
<evidence type="ECO:0000313" key="10">
    <source>
        <dbReference type="EMBL" id="MBT1687661.1"/>
    </source>
</evidence>
<dbReference type="GO" id="GO:0005975">
    <property type="term" value="P:carbohydrate metabolic process"/>
    <property type="evidence" value="ECO:0007669"/>
    <property type="project" value="InterPro"/>
</dbReference>
<feature type="domain" description="Glycoside hydrolase family 2 immunoglobulin-like beta-sandwich" evidence="5">
    <location>
        <begin position="216"/>
        <end position="322"/>
    </location>
</feature>
<dbReference type="SUPFAM" id="SSF49303">
    <property type="entry name" value="beta-Galactosidase/glucuronidase domain"/>
    <property type="match status" value="1"/>
</dbReference>
<dbReference type="Gene3D" id="3.20.20.80">
    <property type="entry name" value="Glycosidases"/>
    <property type="match status" value="1"/>
</dbReference>
<dbReference type="InterPro" id="IPR013783">
    <property type="entry name" value="Ig-like_fold"/>
</dbReference>
<dbReference type="InterPro" id="IPR048230">
    <property type="entry name" value="GalA-like"/>
</dbReference>
<feature type="chain" id="PRO_5042823939" evidence="4">
    <location>
        <begin position="21"/>
        <end position="807"/>
    </location>
</feature>
<keyword evidence="4" id="KW-0732">Signal</keyword>
<evidence type="ECO:0000259" key="9">
    <source>
        <dbReference type="Pfam" id="PF18565"/>
    </source>
</evidence>
<dbReference type="InterPro" id="IPR006104">
    <property type="entry name" value="Glyco_hydro_2_N"/>
</dbReference>
<protein>
    <submittedName>
        <fullName evidence="10">DUF4982 domain-containing protein</fullName>
    </submittedName>
</protein>
<reference evidence="10 11" key="1">
    <citation type="submission" date="2021-05" db="EMBL/GenBank/DDBJ databases">
        <title>A Polyphasic approach of four new species of the genus Ohtaekwangia: Ohtaekwangia histidinii sp. nov., Ohtaekwangia cretensis sp. nov., Ohtaekwangia indiensis sp. nov., Ohtaekwangia reichenbachii sp. nov. from diverse environment.</title>
        <authorList>
            <person name="Octaviana S."/>
        </authorList>
    </citation>
    <scope>NUCLEOTIDE SEQUENCE [LARGE SCALE GENOMIC DNA]</scope>
    <source>
        <strain evidence="10 11">PWU37</strain>
    </source>
</reference>
<evidence type="ECO:0000256" key="4">
    <source>
        <dbReference type="SAM" id="SignalP"/>
    </source>
</evidence>
<feature type="domain" description="Glycoside hydrolase family 2" evidence="9">
    <location>
        <begin position="694"/>
        <end position="800"/>
    </location>
</feature>
<dbReference type="InterPro" id="IPR006102">
    <property type="entry name" value="Ig-like_GH2"/>
</dbReference>
<dbReference type="InterPro" id="IPR017853">
    <property type="entry name" value="GH"/>
</dbReference>
<dbReference type="Pfam" id="PF02837">
    <property type="entry name" value="Glyco_hydro_2_N"/>
    <property type="match status" value="1"/>
</dbReference>